<comment type="caution">
    <text evidence="2">The sequence shown here is derived from an EMBL/GenBank/DDBJ whole genome shotgun (WGS) entry which is preliminary data.</text>
</comment>
<dbReference type="InterPro" id="IPR041581">
    <property type="entry name" value="Glyoxalase_6"/>
</dbReference>
<proteinExistence type="predicted"/>
<gene>
    <name evidence="2" type="ORF">ACFSVL_07580</name>
</gene>
<dbReference type="RefSeq" id="WP_378301724.1">
    <property type="nucleotide sequence ID" value="NZ_JBHUKS010000004.1"/>
</dbReference>
<dbReference type="CDD" id="cd06587">
    <property type="entry name" value="VOC"/>
    <property type="match status" value="1"/>
</dbReference>
<evidence type="ECO:0000313" key="2">
    <source>
        <dbReference type="EMBL" id="MFD2467245.1"/>
    </source>
</evidence>
<keyword evidence="3" id="KW-1185">Reference proteome</keyword>
<feature type="domain" description="Glyoxalase-like" evidence="1">
    <location>
        <begin position="8"/>
        <end position="110"/>
    </location>
</feature>
<evidence type="ECO:0000313" key="3">
    <source>
        <dbReference type="Proteomes" id="UP001597483"/>
    </source>
</evidence>
<dbReference type="InterPro" id="IPR029068">
    <property type="entry name" value="Glyas_Bleomycin-R_OHBP_Dase"/>
</dbReference>
<dbReference type="Gene3D" id="3.10.180.10">
    <property type="entry name" value="2,3-Dihydroxybiphenyl 1,2-Dioxygenase, domain 1"/>
    <property type="match status" value="1"/>
</dbReference>
<accession>A0ABW5H218</accession>
<dbReference type="EMBL" id="JBHUKS010000004">
    <property type="protein sequence ID" value="MFD2467245.1"/>
    <property type="molecule type" value="Genomic_DNA"/>
</dbReference>
<name>A0ABW5H218_9PSEU</name>
<dbReference type="Pfam" id="PF18029">
    <property type="entry name" value="Glyoxalase_6"/>
    <property type="match status" value="1"/>
</dbReference>
<organism evidence="2 3">
    <name type="scientific">Amycolatopsis silviterrae</name>
    <dbReference type="NCBI Taxonomy" id="1656914"/>
    <lineage>
        <taxon>Bacteria</taxon>
        <taxon>Bacillati</taxon>
        <taxon>Actinomycetota</taxon>
        <taxon>Actinomycetes</taxon>
        <taxon>Pseudonocardiales</taxon>
        <taxon>Pseudonocardiaceae</taxon>
        <taxon>Amycolatopsis</taxon>
    </lineage>
</organism>
<evidence type="ECO:0000259" key="1">
    <source>
        <dbReference type="Pfam" id="PF18029"/>
    </source>
</evidence>
<dbReference type="SUPFAM" id="SSF54593">
    <property type="entry name" value="Glyoxalase/Bleomycin resistance protein/Dihydroxybiphenyl dioxygenase"/>
    <property type="match status" value="1"/>
</dbReference>
<protein>
    <submittedName>
        <fullName evidence="2">VOC family protein</fullName>
    </submittedName>
</protein>
<reference evidence="3" key="1">
    <citation type="journal article" date="2019" name="Int. J. Syst. Evol. Microbiol.">
        <title>The Global Catalogue of Microorganisms (GCM) 10K type strain sequencing project: providing services to taxonomists for standard genome sequencing and annotation.</title>
        <authorList>
            <consortium name="The Broad Institute Genomics Platform"/>
            <consortium name="The Broad Institute Genome Sequencing Center for Infectious Disease"/>
            <person name="Wu L."/>
            <person name="Ma J."/>
        </authorList>
    </citation>
    <scope>NUCLEOTIDE SEQUENCE [LARGE SCALE GENOMIC DNA]</scope>
    <source>
        <strain evidence="3">CGMCC 4.7641</strain>
    </source>
</reference>
<dbReference type="PANTHER" id="PTHR35908">
    <property type="entry name" value="HYPOTHETICAL FUSION PROTEIN"/>
    <property type="match status" value="1"/>
</dbReference>
<dbReference type="PANTHER" id="PTHR35908:SF1">
    <property type="entry name" value="CONSERVED PROTEIN"/>
    <property type="match status" value="1"/>
</dbReference>
<dbReference type="Proteomes" id="UP001597483">
    <property type="component" value="Unassembled WGS sequence"/>
</dbReference>
<sequence length="113" mass="12551">MPAKFKDLALDALDHQMLADWWCSAIGYVRRGSPGSPEWPVAIVDPTGEGPLIWLNPVPEPKTVKNRMHLDVWGDPAELTAAGARMVAERGGGREWHVMADPEGNEFCVFEQR</sequence>